<dbReference type="GO" id="GO:0043565">
    <property type="term" value="F:sequence-specific DNA binding"/>
    <property type="evidence" value="ECO:0007669"/>
    <property type="project" value="TreeGrafter"/>
</dbReference>
<dbReference type="Pfam" id="PF00010">
    <property type="entry name" value="HLH"/>
    <property type="match status" value="1"/>
</dbReference>
<keyword evidence="4" id="KW-0539">Nucleus</keyword>
<evidence type="ECO:0000259" key="6">
    <source>
        <dbReference type="PROSITE" id="PS50888"/>
    </source>
</evidence>
<keyword evidence="8" id="KW-1185">Reference proteome</keyword>
<dbReference type="InterPro" id="IPR051358">
    <property type="entry name" value="TF_AMS/ICE1/BHLH6-like"/>
</dbReference>
<evidence type="ECO:0000256" key="1">
    <source>
        <dbReference type="ARBA" id="ARBA00004123"/>
    </source>
</evidence>
<feature type="domain" description="BHLH" evidence="6">
    <location>
        <begin position="42"/>
        <end position="91"/>
    </location>
</feature>
<protein>
    <recommendedName>
        <fullName evidence="6">BHLH domain-containing protein</fullName>
    </recommendedName>
</protein>
<evidence type="ECO:0000313" key="8">
    <source>
        <dbReference type="Proteomes" id="UP001152523"/>
    </source>
</evidence>
<organism evidence="7 8">
    <name type="scientific">Cuscuta epithymum</name>
    <dbReference type="NCBI Taxonomy" id="186058"/>
    <lineage>
        <taxon>Eukaryota</taxon>
        <taxon>Viridiplantae</taxon>
        <taxon>Streptophyta</taxon>
        <taxon>Embryophyta</taxon>
        <taxon>Tracheophyta</taxon>
        <taxon>Spermatophyta</taxon>
        <taxon>Magnoliopsida</taxon>
        <taxon>eudicotyledons</taxon>
        <taxon>Gunneridae</taxon>
        <taxon>Pentapetalae</taxon>
        <taxon>asterids</taxon>
        <taxon>lamiids</taxon>
        <taxon>Solanales</taxon>
        <taxon>Convolvulaceae</taxon>
        <taxon>Cuscuteae</taxon>
        <taxon>Cuscuta</taxon>
        <taxon>Cuscuta subgen. Cuscuta</taxon>
    </lineage>
</organism>
<feature type="region of interest" description="Disordered" evidence="5">
    <location>
        <begin position="107"/>
        <end position="132"/>
    </location>
</feature>
<feature type="region of interest" description="Disordered" evidence="5">
    <location>
        <begin position="15"/>
        <end position="54"/>
    </location>
</feature>
<dbReference type="PANTHER" id="PTHR31945">
    <property type="entry name" value="TRANSCRIPTION FACTOR SCREAM2-RELATED"/>
    <property type="match status" value="1"/>
</dbReference>
<feature type="compositionally biased region" description="Basic and acidic residues" evidence="5">
    <location>
        <begin position="112"/>
        <end position="132"/>
    </location>
</feature>
<evidence type="ECO:0000256" key="5">
    <source>
        <dbReference type="SAM" id="MobiDB-lite"/>
    </source>
</evidence>
<evidence type="ECO:0000256" key="2">
    <source>
        <dbReference type="ARBA" id="ARBA00023015"/>
    </source>
</evidence>
<dbReference type="Gene3D" id="4.10.280.10">
    <property type="entry name" value="Helix-loop-helix DNA-binding domain"/>
    <property type="match status" value="1"/>
</dbReference>
<dbReference type="EMBL" id="CAMAPF010000076">
    <property type="protein sequence ID" value="CAH9093565.1"/>
    <property type="molecule type" value="Genomic_DNA"/>
</dbReference>
<feature type="compositionally biased region" description="Basic and acidic residues" evidence="5">
    <location>
        <begin position="41"/>
        <end position="54"/>
    </location>
</feature>
<dbReference type="GO" id="GO:0046983">
    <property type="term" value="F:protein dimerization activity"/>
    <property type="evidence" value="ECO:0007669"/>
    <property type="project" value="InterPro"/>
</dbReference>
<dbReference type="GO" id="GO:0003700">
    <property type="term" value="F:DNA-binding transcription factor activity"/>
    <property type="evidence" value="ECO:0007669"/>
    <property type="project" value="TreeGrafter"/>
</dbReference>
<comment type="subcellular location">
    <subcellularLocation>
        <location evidence="1">Nucleus</location>
    </subcellularLocation>
</comment>
<proteinExistence type="predicted"/>
<evidence type="ECO:0000313" key="7">
    <source>
        <dbReference type="EMBL" id="CAH9093565.1"/>
    </source>
</evidence>
<dbReference type="PANTHER" id="PTHR31945:SF20">
    <property type="entry name" value="TRANSCRIPTION FACTOR DYT1"/>
    <property type="match status" value="1"/>
</dbReference>
<feature type="compositionally biased region" description="Basic and acidic residues" evidence="5">
    <location>
        <begin position="19"/>
        <end position="28"/>
    </location>
</feature>
<dbReference type="PROSITE" id="PS50888">
    <property type="entry name" value="BHLH"/>
    <property type="match status" value="1"/>
</dbReference>
<gene>
    <name evidence="7" type="ORF">CEPIT_LOCUS12562</name>
</gene>
<comment type="caution">
    <text evidence="7">The sequence shown here is derived from an EMBL/GenBank/DDBJ whole genome shotgun (WGS) entry which is preliminary data.</text>
</comment>
<keyword evidence="2" id="KW-0805">Transcription regulation</keyword>
<sequence>MRVDSFKREFSDDFCIGEESGKKGGGRMDRKKRSPEGQDDGEYKSKNLQAERRRREKLSQRLLELRSLVPNITNMTKETIITDAISYIEELQSNVKELSSQLLEIGSSSGEAEVKPESENGYEEKTDTRKEEEGDMMDCGIEAEVLVAPISQNKLWIKVVCKNRKGAFTKLMEAMKVIGAQLNDTSATTSRGALLVTSTLELSQSGPEEAHKAEEFFKQIIKNL</sequence>
<keyword evidence="3" id="KW-0804">Transcription</keyword>
<accession>A0AAV0D9Q1</accession>
<dbReference type="SUPFAM" id="SSF47459">
    <property type="entry name" value="HLH, helix-loop-helix DNA-binding domain"/>
    <property type="match status" value="1"/>
</dbReference>
<dbReference type="Proteomes" id="UP001152523">
    <property type="component" value="Unassembled WGS sequence"/>
</dbReference>
<dbReference type="InterPro" id="IPR011598">
    <property type="entry name" value="bHLH_dom"/>
</dbReference>
<evidence type="ECO:0000256" key="3">
    <source>
        <dbReference type="ARBA" id="ARBA00023163"/>
    </source>
</evidence>
<reference evidence="7" key="1">
    <citation type="submission" date="2022-07" db="EMBL/GenBank/DDBJ databases">
        <authorList>
            <person name="Macas J."/>
            <person name="Novak P."/>
            <person name="Neumann P."/>
        </authorList>
    </citation>
    <scope>NUCLEOTIDE SEQUENCE</scope>
</reference>
<dbReference type="AlphaFoldDB" id="A0AAV0D9Q1"/>
<dbReference type="GO" id="GO:0005634">
    <property type="term" value="C:nucleus"/>
    <property type="evidence" value="ECO:0007669"/>
    <property type="project" value="UniProtKB-SubCell"/>
</dbReference>
<name>A0AAV0D9Q1_9ASTE</name>
<evidence type="ECO:0000256" key="4">
    <source>
        <dbReference type="ARBA" id="ARBA00023242"/>
    </source>
</evidence>
<dbReference type="SMART" id="SM00353">
    <property type="entry name" value="HLH"/>
    <property type="match status" value="1"/>
</dbReference>
<dbReference type="InterPro" id="IPR036638">
    <property type="entry name" value="HLH_DNA-bd_sf"/>
</dbReference>